<dbReference type="InterPro" id="IPR000010">
    <property type="entry name" value="Cystatin_dom"/>
</dbReference>
<dbReference type="Gene3D" id="3.10.450.10">
    <property type="match status" value="1"/>
</dbReference>
<dbReference type="GO" id="GO:0004869">
    <property type="term" value="F:cysteine-type endopeptidase inhibitor activity"/>
    <property type="evidence" value="ECO:0007669"/>
    <property type="project" value="UniProtKB-KW"/>
</dbReference>
<protein>
    <recommendedName>
        <fullName evidence="4">Cystatin domain-containing protein</fullName>
    </recommendedName>
</protein>
<evidence type="ECO:0000313" key="5">
    <source>
        <dbReference type="EMBL" id="KAF8664572.1"/>
    </source>
</evidence>
<keyword evidence="6" id="KW-1185">Reference proteome</keyword>
<keyword evidence="2" id="KW-0646">Protease inhibitor</keyword>
<evidence type="ECO:0000256" key="2">
    <source>
        <dbReference type="ARBA" id="ARBA00022690"/>
    </source>
</evidence>
<dbReference type="PANTHER" id="PTHR47116">
    <property type="entry name" value="PHLOEM FILAMENT PROTEIN"/>
    <property type="match status" value="1"/>
</dbReference>
<evidence type="ECO:0000256" key="3">
    <source>
        <dbReference type="ARBA" id="ARBA00022704"/>
    </source>
</evidence>
<comment type="caution">
    <text evidence="5">The sequence shown here is derived from an EMBL/GenBank/DDBJ whole genome shotgun (WGS) entry which is preliminary data.</text>
</comment>
<gene>
    <name evidence="5" type="ORF">HU200_054755</name>
</gene>
<dbReference type="Pfam" id="PF16845">
    <property type="entry name" value="SQAPI"/>
    <property type="match status" value="1"/>
</dbReference>
<evidence type="ECO:0000313" key="6">
    <source>
        <dbReference type="Proteomes" id="UP000636709"/>
    </source>
</evidence>
<keyword evidence="3" id="KW-0789">Thiol protease inhibitor</keyword>
<comment type="similarity">
    <text evidence="1">Belongs to the cystatin family. Phytocystatin subfamily.</text>
</comment>
<name>A0A835AV03_9POAL</name>
<dbReference type="Proteomes" id="UP000636709">
    <property type="component" value="Unassembled WGS sequence"/>
</dbReference>
<dbReference type="AlphaFoldDB" id="A0A835AV03"/>
<dbReference type="InterPro" id="IPR027214">
    <property type="entry name" value="Cystatin"/>
</dbReference>
<dbReference type="InterPro" id="IPR046350">
    <property type="entry name" value="Cystatin_sf"/>
</dbReference>
<dbReference type="CDD" id="cd00042">
    <property type="entry name" value="CY"/>
    <property type="match status" value="1"/>
</dbReference>
<dbReference type="SUPFAM" id="SSF54403">
    <property type="entry name" value="Cystatin/monellin"/>
    <property type="match status" value="1"/>
</dbReference>
<organism evidence="5 6">
    <name type="scientific">Digitaria exilis</name>
    <dbReference type="NCBI Taxonomy" id="1010633"/>
    <lineage>
        <taxon>Eukaryota</taxon>
        <taxon>Viridiplantae</taxon>
        <taxon>Streptophyta</taxon>
        <taxon>Embryophyta</taxon>
        <taxon>Tracheophyta</taxon>
        <taxon>Spermatophyta</taxon>
        <taxon>Magnoliopsida</taxon>
        <taxon>Liliopsida</taxon>
        <taxon>Poales</taxon>
        <taxon>Poaceae</taxon>
        <taxon>PACMAD clade</taxon>
        <taxon>Panicoideae</taxon>
        <taxon>Panicodae</taxon>
        <taxon>Paniceae</taxon>
        <taxon>Anthephorinae</taxon>
        <taxon>Digitaria</taxon>
    </lineage>
</organism>
<reference evidence="5" key="1">
    <citation type="submission" date="2020-07" db="EMBL/GenBank/DDBJ databases">
        <title>Genome sequence and genetic diversity analysis of an under-domesticated orphan crop, white fonio (Digitaria exilis).</title>
        <authorList>
            <person name="Bennetzen J.L."/>
            <person name="Chen S."/>
            <person name="Ma X."/>
            <person name="Wang X."/>
            <person name="Yssel A.E.J."/>
            <person name="Chaluvadi S.R."/>
            <person name="Johnson M."/>
            <person name="Gangashetty P."/>
            <person name="Hamidou F."/>
            <person name="Sanogo M.D."/>
            <person name="Zwaenepoel A."/>
            <person name="Wallace J."/>
            <person name="Van De Peer Y."/>
            <person name="Van Deynze A."/>
        </authorList>
    </citation>
    <scope>NUCLEOTIDE SEQUENCE</scope>
    <source>
        <tissue evidence="5">Leaves</tissue>
    </source>
</reference>
<evidence type="ECO:0000259" key="4">
    <source>
        <dbReference type="Pfam" id="PF16845"/>
    </source>
</evidence>
<dbReference type="EMBL" id="JACEFO010002349">
    <property type="protein sequence ID" value="KAF8664572.1"/>
    <property type="molecule type" value="Genomic_DNA"/>
</dbReference>
<dbReference type="OrthoDB" id="752087at2759"/>
<evidence type="ECO:0000256" key="1">
    <source>
        <dbReference type="ARBA" id="ARBA00007233"/>
    </source>
</evidence>
<proteinExistence type="inferred from homology"/>
<feature type="domain" description="Cystatin" evidence="4">
    <location>
        <begin position="7"/>
        <end position="85"/>
    </location>
</feature>
<sequence>MASQVVDINDPGTQKIGSWAVAEHNKQTNDNIKFNKVVSGKSDFSLGIRFDLIIDASNSEGKNAKYQAEVYQKKYGGQLSLVSFSSAN</sequence>
<accession>A0A835AV03</accession>